<proteinExistence type="inferred from homology"/>
<dbReference type="GO" id="GO:0017057">
    <property type="term" value="F:6-phosphogluconolactonase activity"/>
    <property type="evidence" value="ECO:0007669"/>
    <property type="project" value="TreeGrafter"/>
</dbReference>
<keyword evidence="2" id="KW-0313">Glucose metabolism</keyword>
<evidence type="ECO:0000256" key="2">
    <source>
        <dbReference type="ARBA" id="ARBA00022526"/>
    </source>
</evidence>
<reference evidence="3" key="1">
    <citation type="submission" date="2023-08" db="EMBL/GenBank/DDBJ databases">
        <authorList>
            <person name="Messyasz A."/>
            <person name="Mannisto M.K."/>
            <person name="Kerkhof L.J."/>
            <person name="Haggblom M."/>
        </authorList>
    </citation>
    <scope>NUCLEOTIDE SEQUENCE</scope>
    <source>
        <strain evidence="3">M8UP39</strain>
    </source>
</reference>
<dbReference type="InterPro" id="IPR019405">
    <property type="entry name" value="Lactonase_7-beta_prop"/>
</dbReference>
<dbReference type="InterPro" id="IPR015943">
    <property type="entry name" value="WD40/YVTN_repeat-like_dom_sf"/>
</dbReference>
<dbReference type="PANTHER" id="PTHR30344:SF1">
    <property type="entry name" value="6-PHOSPHOGLUCONOLACTONASE"/>
    <property type="match status" value="1"/>
</dbReference>
<dbReference type="GO" id="GO:0006006">
    <property type="term" value="P:glucose metabolic process"/>
    <property type="evidence" value="ECO:0007669"/>
    <property type="project" value="UniProtKB-KW"/>
</dbReference>
<dbReference type="EMBL" id="CP132938">
    <property type="protein sequence ID" value="XCB20849.1"/>
    <property type="molecule type" value="Genomic_DNA"/>
</dbReference>
<evidence type="ECO:0000313" key="3">
    <source>
        <dbReference type="EMBL" id="XCB20849.1"/>
    </source>
</evidence>
<dbReference type="PANTHER" id="PTHR30344">
    <property type="entry name" value="6-PHOSPHOGLUCONOLACTONASE-RELATED"/>
    <property type="match status" value="1"/>
</dbReference>
<gene>
    <name evidence="3" type="ORF">RBB81_14775</name>
</gene>
<organism evidence="3">
    <name type="scientific">Tunturiibacter gelidiferens</name>
    <dbReference type="NCBI Taxonomy" id="3069689"/>
    <lineage>
        <taxon>Bacteria</taxon>
        <taxon>Pseudomonadati</taxon>
        <taxon>Acidobacteriota</taxon>
        <taxon>Terriglobia</taxon>
        <taxon>Terriglobales</taxon>
        <taxon>Acidobacteriaceae</taxon>
        <taxon>Tunturiibacter</taxon>
    </lineage>
</organism>
<sequence length="372" mass="39912">MKQRSSLNRRHFLRIVGTASLALRTSMARGLPSSPHLAYVGSGHDEIHVFQVDGLNWALKQIVACKVPASLTVHPNRRTLYAINQVADHQHLPTGSVETFTLAPDGTLTAFSKTSLSLSATLPRHLTLSPDGKSAVVAIHGGGAYNLLSLLEGGQCPQVAGILKETGCGPDALHQLSAHPSMALFDTTHGRVLTSDTGSDQISVLAVSETSLTVHQRFATDAGSGPAHLVLHPKGDILFVANQLNRSLCSYKYDPEHGRILHCIQRIAEDTGGPLALHPSGRALYTIGGREDDVLQVWHIDRPPGILNRFQSWHLHSGRSVAMTAERDTLHVVSETFDGVLRFTADPADGRLSGPILAAEVPEPLSIATLSM</sequence>
<dbReference type="InterPro" id="IPR050282">
    <property type="entry name" value="Cycloisomerase_2"/>
</dbReference>
<comment type="similarity">
    <text evidence="1">Belongs to the cycloisomerase 2 family.</text>
</comment>
<accession>A0AAU7YW28</accession>
<dbReference type="InterPro" id="IPR011048">
    <property type="entry name" value="Haem_d1_sf"/>
</dbReference>
<protein>
    <submittedName>
        <fullName evidence="3">Beta-propeller fold lactonase family protein</fullName>
    </submittedName>
</protein>
<name>A0AAU7YW28_9BACT</name>
<dbReference type="RefSeq" id="WP_353071195.1">
    <property type="nucleotide sequence ID" value="NZ_CP132938.1"/>
</dbReference>
<dbReference type="SUPFAM" id="SSF51004">
    <property type="entry name" value="C-terminal (heme d1) domain of cytochrome cd1-nitrite reductase"/>
    <property type="match status" value="1"/>
</dbReference>
<keyword evidence="2" id="KW-0119">Carbohydrate metabolism</keyword>
<evidence type="ECO:0000256" key="1">
    <source>
        <dbReference type="ARBA" id="ARBA00005564"/>
    </source>
</evidence>
<dbReference type="Pfam" id="PF10282">
    <property type="entry name" value="Lactonase"/>
    <property type="match status" value="1"/>
</dbReference>
<dbReference type="KEGG" id="tgi:RBB81_14775"/>
<dbReference type="Gene3D" id="2.130.10.10">
    <property type="entry name" value="YVTN repeat-like/Quinoprotein amine dehydrogenase"/>
    <property type="match status" value="1"/>
</dbReference>
<dbReference type="AlphaFoldDB" id="A0AAU7YW28"/>
<reference evidence="3" key="2">
    <citation type="journal article" date="2024" name="Environ. Microbiol.">
        <title>Genome analysis and description of Tunturibacter gen. nov. expands the diversity of Terriglobia in tundra soils.</title>
        <authorList>
            <person name="Messyasz A."/>
            <person name="Mannisto M.K."/>
            <person name="Kerkhof L.J."/>
            <person name="Haggblom M.M."/>
        </authorList>
    </citation>
    <scope>NUCLEOTIDE SEQUENCE</scope>
    <source>
        <strain evidence="3">M8UP39</strain>
    </source>
</reference>